<evidence type="ECO:0000313" key="2">
    <source>
        <dbReference type="EMBL" id="ORY15492.1"/>
    </source>
</evidence>
<protein>
    <submittedName>
        <fullName evidence="2">Uncharacterized protein</fullName>
    </submittedName>
</protein>
<feature type="region of interest" description="Disordered" evidence="1">
    <location>
        <begin position="109"/>
        <end position="129"/>
    </location>
</feature>
<evidence type="ECO:0000256" key="1">
    <source>
        <dbReference type="SAM" id="MobiDB-lite"/>
    </source>
</evidence>
<name>A0A1Y1ZZ14_9PLEO</name>
<dbReference type="AlphaFoldDB" id="A0A1Y1ZZ14"/>
<gene>
    <name evidence="2" type="ORF">BCR34DRAFT_558896</name>
</gene>
<dbReference type="OrthoDB" id="3693506at2759"/>
<organism evidence="2 3">
    <name type="scientific">Clohesyomyces aquaticus</name>
    <dbReference type="NCBI Taxonomy" id="1231657"/>
    <lineage>
        <taxon>Eukaryota</taxon>
        <taxon>Fungi</taxon>
        <taxon>Dikarya</taxon>
        <taxon>Ascomycota</taxon>
        <taxon>Pezizomycotina</taxon>
        <taxon>Dothideomycetes</taxon>
        <taxon>Pleosporomycetidae</taxon>
        <taxon>Pleosporales</taxon>
        <taxon>Lindgomycetaceae</taxon>
        <taxon>Clohesyomyces</taxon>
    </lineage>
</organism>
<sequence>MDLPHSNNTMQRPHPPNPRLQIPQGQSDDPTSATEFPQGARLAHINNQIAEYARKLWDQEKGPASIQGMGSYTHIQSNTSAAQLPENSSKPLLPYQRYMKKEPTVEFLPLDGGIQEPRGSSAKPARESLPANVKAAYEALKRVIEAEARNSGAPRDVLPIEPIVSHTTMPSLGMDPPPPPLALSEWERRGSGARRSSGDVAMGGTGTATGTYDASRDPRRRGR</sequence>
<dbReference type="EMBL" id="MCFA01000025">
    <property type="protein sequence ID" value="ORY15492.1"/>
    <property type="molecule type" value="Genomic_DNA"/>
</dbReference>
<feature type="compositionally biased region" description="Polar residues" evidence="1">
    <location>
        <begin position="23"/>
        <end position="35"/>
    </location>
</feature>
<comment type="caution">
    <text evidence="2">The sequence shown here is derived from an EMBL/GenBank/DDBJ whole genome shotgun (WGS) entry which is preliminary data.</text>
</comment>
<accession>A0A1Y1ZZ14</accession>
<feature type="compositionally biased region" description="Polar residues" evidence="1">
    <location>
        <begin position="1"/>
        <end position="11"/>
    </location>
</feature>
<reference evidence="2 3" key="1">
    <citation type="submission" date="2016-07" db="EMBL/GenBank/DDBJ databases">
        <title>Pervasive Adenine N6-methylation of Active Genes in Fungi.</title>
        <authorList>
            <consortium name="DOE Joint Genome Institute"/>
            <person name="Mondo S.J."/>
            <person name="Dannebaum R.O."/>
            <person name="Kuo R.C."/>
            <person name="Labutti K."/>
            <person name="Haridas S."/>
            <person name="Kuo A."/>
            <person name="Salamov A."/>
            <person name="Ahrendt S.R."/>
            <person name="Lipzen A."/>
            <person name="Sullivan W."/>
            <person name="Andreopoulos W.B."/>
            <person name="Clum A."/>
            <person name="Lindquist E."/>
            <person name="Daum C."/>
            <person name="Ramamoorthy G.K."/>
            <person name="Gryganskyi A."/>
            <person name="Culley D."/>
            <person name="Magnuson J.K."/>
            <person name="James T.Y."/>
            <person name="O'Malley M.A."/>
            <person name="Stajich J.E."/>
            <person name="Spatafora J.W."/>
            <person name="Visel A."/>
            <person name="Grigoriev I.V."/>
        </authorList>
    </citation>
    <scope>NUCLEOTIDE SEQUENCE [LARGE SCALE GENOMIC DNA]</scope>
    <source>
        <strain evidence="2 3">CBS 115471</strain>
    </source>
</reference>
<keyword evidence="3" id="KW-1185">Reference proteome</keyword>
<evidence type="ECO:0000313" key="3">
    <source>
        <dbReference type="Proteomes" id="UP000193144"/>
    </source>
</evidence>
<dbReference type="Proteomes" id="UP000193144">
    <property type="component" value="Unassembled WGS sequence"/>
</dbReference>
<proteinExistence type="predicted"/>
<feature type="region of interest" description="Disordered" evidence="1">
    <location>
        <begin position="1"/>
        <end position="37"/>
    </location>
</feature>
<feature type="region of interest" description="Disordered" evidence="1">
    <location>
        <begin position="168"/>
        <end position="223"/>
    </location>
</feature>